<sequence length="50" mass="6006">MYILFDTYDLYKTSKLQLCEFEKTRTISPHEVDLDQIPETYCHTSMNNDN</sequence>
<accession>A0A484IBG7</accession>
<dbReference type="AlphaFoldDB" id="A0A484IBG7"/>
<name>A0A484IBG7_9ARCH</name>
<dbReference type="Proteomes" id="UP000294299">
    <property type="component" value="Chromosome NFRAN"/>
</dbReference>
<reference evidence="1 2" key="1">
    <citation type="submission" date="2019-02" db="EMBL/GenBank/DDBJ databases">
        <authorList>
            <person name="Lehtovirta-Morley E L."/>
        </authorList>
    </citation>
    <scope>NUCLEOTIDE SEQUENCE [LARGE SCALE GENOMIC DNA]</scope>
    <source>
        <strain evidence="1">NFRAN1</strain>
    </source>
</reference>
<keyword evidence="2" id="KW-1185">Reference proteome</keyword>
<organism evidence="1 2">
    <name type="scientific">Candidatus Nitrosocosmicus franklandianus</name>
    <dbReference type="NCBI Taxonomy" id="1798806"/>
    <lineage>
        <taxon>Archaea</taxon>
        <taxon>Nitrososphaerota</taxon>
        <taxon>Nitrososphaeria</taxon>
        <taxon>Nitrososphaerales</taxon>
        <taxon>Nitrososphaeraceae</taxon>
        <taxon>Candidatus Nitrosocosmicus</taxon>
    </lineage>
</organism>
<proteinExistence type="predicted"/>
<evidence type="ECO:0000313" key="2">
    <source>
        <dbReference type="Proteomes" id="UP000294299"/>
    </source>
</evidence>
<dbReference type="KEGG" id="nfn:NFRAN_2790"/>
<dbReference type="EMBL" id="LR216287">
    <property type="protein sequence ID" value="VFJ15113.1"/>
    <property type="molecule type" value="Genomic_DNA"/>
</dbReference>
<evidence type="ECO:0000313" key="1">
    <source>
        <dbReference type="EMBL" id="VFJ15113.1"/>
    </source>
</evidence>
<gene>
    <name evidence="1" type="ORF">NFRAN_2790</name>
</gene>
<protein>
    <submittedName>
        <fullName evidence="1">Uncharacterized protein</fullName>
    </submittedName>
</protein>